<name>A0A812Q787_9DINO</name>
<dbReference type="OrthoDB" id="10654353at2759"/>
<dbReference type="Proteomes" id="UP000604046">
    <property type="component" value="Unassembled WGS sequence"/>
</dbReference>
<evidence type="ECO:0000313" key="3">
    <source>
        <dbReference type="EMBL" id="CAE7359182.1"/>
    </source>
</evidence>
<protein>
    <submittedName>
        <fullName evidence="3">Uncharacterized protein</fullName>
    </submittedName>
</protein>
<evidence type="ECO:0000256" key="2">
    <source>
        <dbReference type="SAM" id="MobiDB-lite"/>
    </source>
</evidence>
<evidence type="ECO:0000256" key="1">
    <source>
        <dbReference type="SAM" id="Coils"/>
    </source>
</evidence>
<dbReference type="AlphaFoldDB" id="A0A812Q787"/>
<proteinExistence type="predicted"/>
<keyword evidence="4" id="KW-1185">Reference proteome</keyword>
<dbReference type="EMBL" id="CAJNDS010002170">
    <property type="protein sequence ID" value="CAE7359182.1"/>
    <property type="molecule type" value="Genomic_DNA"/>
</dbReference>
<feature type="region of interest" description="Disordered" evidence="2">
    <location>
        <begin position="138"/>
        <end position="159"/>
    </location>
</feature>
<accession>A0A812Q787</accession>
<reference evidence="3" key="1">
    <citation type="submission" date="2021-02" db="EMBL/GenBank/DDBJ databases">
        <authorList>
            <person name="Dougan E. K."/>
            <person name="Rhodes N."/>
            <person name="Thang M."/>
            <person name="Chan C."/>
        </authorList>
    </citation>
    <scope>NUCLEOTIDE SEQUENCE</scope>
</reference>
<feature type="coiled-coil region" evidence="1">
    <location>
        <begin position="311"/>
        <end position="338"/>
    </location>
</feature>
<evidence type="ECO:0000313" key="4">
    <source>
        <dbReference type="Proteomes" id="UP000604046"/>
    </source>
</evidence>
<feature type="compositionally biased region" description="Basic and acidic residues" evidence="2">
    <location>
        <begin position="431"/>
        <end position="441"/>
    </location>
</feature>
<keyword evidence="1" id="KW-0175">Coiled coil</keyword>
<organism evidence="3 4">
    <name type="scientific">Symbiodinium natans</name>
    <dbReference type="NCBI Taxonomy" id="878477"/>
    <lineage>
        <taxon>Eukaryota</taxon>
        <taxon>Sar</taxon>
        <taxon>Alveolata</taxon>
        <taxon>Dinophyceae</taxon>
        <taxon>Suessiales</taxon>
        <taxon>Symbiodiniaceae</taxon>
        <taxon>Symbiodinium</taxon>
    </lineage>
</organism>
<feature type="region of interest" description="Disordered" evidence="2">
    <location>
        <begin position="431"/>
        <end position="481"/>
    </location>
</feature>
<comment type="caution">
    <text evidence="3">The sequence shown here is derived from an EMBL/GenBank/DDBJ whole genome shotgun (WGS) entry which is preliminary data.</text>
</comment>
<sequence length="481" mass="54876">MTYASILQGQLQHWLRGDFLGPLMRKIRDLTGQVHSSLVEVVGELEAVRAGAKEDLKVPELEARRREGDRRQRTGKDRSELKMEESIQAILLHLEKEMMLLANISAPRGELSLLLRAQQDLSALAAARPFSFDDLCGKTVPQPAPGGRKNSKSSAAGEPEPVSYFRIQEGLEAPVRAARSLVRLVTIQWNTYIAKWESLIRRYQEARNGYLEFQQKCAETARQKLLKDLRERPYLFQDLLEKSQAKWRQVEKEFHQAHVQPICDRYRDLANGVADLSTELLQQKKTTHAMKQDQALNFVQSLAEGSNEELLDKYRQELQAETQRSEELDRQIAAEKERNRIIWEQQMRPMLSNVAQASRLVQDLDGEEAVVARTSLSVEQVVRSEQLVEVMSFADRALRSRGYQAALAPRKLLRLIEALLWPDGAWKDPEEEARKAAEKTARKAQRGFCGQRPRHEQSQSQARPAAEARGTQRTPDERAAS</sequence>
<gene>
    <name evidence="3" type="ORF">SNAT2548_LOCUS19245</name>
</gene>